<keyword evidence="4 5" id="KW-0472">Membrane</keyword>
<dbReference type="GO" id="GO:0016020">
    <property type="term" value="C:membrane"/>
    <property type="evidence" value="ECO:0007669"/>
    <property type="project" value="UniProtKB-SubCell"/>
</dbReference>
<keyword evidence="2 5" id="KW-0812">Transmembrane</keyword>
<feature type="transmembrane region" description="Helical" evidence="5">
    <location>
        <begin position="358"/>
        <end position="380"/>
    </location>
</feature>
<keyword evidence="7" id="KW-1185">Reference proteome</keyword>
<feature type="transmembrane region" description="Helical" evidence="5">
    <location>
        <begin position="69"/>
        <end position="88"/>
    </location>
</feature>
<feature type="transmembrane region" description="Helical" evidence="5">
    <location>
        <begin position="39"/>
        <end position="57"/>
    </location>
</feature>
<feature type="transmembrane region" description="Helical" evidence="5">
    <location>
        <begin position="326"/>
        <end position="346"/>
    </location>
</feature>
<evidence type="ECO:0000256" key="1">
    <source>
        <dbReference type="ARBA" id="ARBA00004141"/>
    </source>
</evidence>
<feature type="transmembrane region" description="Helical" evidence="5">
    <location>
        <begin position="392"/>
        <end position="416"/>
    </location>
</feature>
<evidence type="ECO:0000313" key="6">
    <source>
        <dbReference type="EMBL" id="KAB7504868.1"/>
    </source>
</evidence>
<feature type="transmembrane region" description="Helical" evidence="5">
    <location>
        <begin position="133"/>
        <end position="155"/>
    </location>
</feature>
<dbReference type="Pfam" id="PF03547">
    <property type="entry name" value="Mem_trans"/>
    <property type="match status" value="1"/>
</dbReference>
<protein>
    <submittedName>
        <fullName evidence="6">Integral membrane protein</fullName>
    </submittedName>
</protein>
<keyword evidence="3 5" id="KW-1133">Transmembrane helix</keyword>
<feature type="non-terminal residue" evidence="6">
    <location>
        <position position="436"/>
    </location>
</feature>
<feature type="transmembrane region" description="Helical" evidence="5">
    <location>
        <begin position="161"/>
        <end position="184"/>
    </location>
</feature>
<proteinExistence type="predicted"/>
<organism evidence="6 7">
    <name type="scientific">Armadillidium nasatum</name>
    <dbReference type="NCBI Taxonomy" id="96803"/>
    <lineage>
        <taxon>Eukaryota</taxon>
        <taxon>Metazoa</taxon>
        <taxon>Ecdysozoa</taxon>
        <taxon>Arthropoda</taxon>
        <taxon>Crustacea</taxon>
        <taxon>Multicrustacea</taxon>
        <taxon>Malacostraca</taxon>
        <taxon>Eumalacostraca</taxon>
        <taxon>Peracarida</taxon>
        <taxon>Isopoda</taxon>
        <taxon>Oniscidea</taxon>
        <taxon>Crinocheta</taxon>
        <taxon>Armadillidiidae</taxon>
        <taxon>Armadillidium</taxon>
    </lineage>
</organism>
<feature type="transmembrane region" description="Helical" evidence="5">
    <location>
        <begin position="245"/>
        <end position="263"/>
    </location>
</feature>
<feature type="transmembrane region" description="Helical" evidence="5">
    <location>
        <begin position="94"/>
        <end position="121"/>
    </location>
</feature>
<name>A0A5N5TFL5_9CRUS</name>
<reference evidence="6 7" key="1">
    <citation type="journal article" date="2019" name="PLoS Biol.">
        <title>Sex chromosomes control vertical transmission of feminizing Wolbachia symbionts in an isopod.</title>
        <authorList>
            <person name="Becking T."/>
            <person name="Chebbi M.A."/>
            <person name="Giraud I."/>
            <person name="Moumen B."/>
            <person name="Laverre T."/>
            <person name="Caubet Y."/>
            <person name="Peccoud J."/>
            <person name="Gilbert C."/>
            <person name="Cordaux R."/>
        </authorList>
    </citation>
    <scope>NUCLEOTIDE SEQUENCE [LARGE SCALE GENOMIC DNA]</scope>
    <source>
        <strain evidence="6">ANa2</strain>
        <tissue evidence="6">Whole body excluding digestive tract and cuticle</tissue>
    </source>
</reference>
<dbReference type="OrthoDB" id="2133778at2759"/>
<dbReference type="EMBL" id="SEYY01002169">
    <property type="protein sequence ID" value="KAB7504868.1"/>
    <property type="molecule type" value="Genomic_DNA"/>
</dbReference>
<dbReference type="InterPro" id="IPR051832">
    <property type="entry name" value="mTOR-Rac_regulators"/>
</dbReference>
<feature type="transmembrane region" description="Helical" evidence="5">
    <location>
        <begin position="270"/>
        <end position="291"/>
    </location>
</feature>
<comment type="subcellular location">
    <subcellularLocation>
        <location evidence="1">Membrane</location>
        <topology evidence="1">Multi-pass membrane protein</topology>
    </subcellularLocation>
</comment>
<sequence>MAYDTVEFLPSETNKMSLDNLTNGSSIDESSANIEFSNLYPAVIECFAIILCGYIAGRAGLISHTESKGLNVFVGTFSLPSLIFLSMAKLDFSSVNWVFLSAICLSKTLVFVFVAFITLLVYRPIDFGKAGIYAIFSTQSNDFALGYPIVAALYGKDHPDFASYLYLAAPISLAFLNPIGFILMEIGRRRRNGQAPDSQSNSSSASRRKTCGLVFDIIKDFILNPFVFMTILGLCANLALNHQYLVKLFSASALFLLGLTMVGKVQSLRGAALVTPGILVAVKTVLLPLVLREVVSVLKPVADNTSTADFSNYGFLYGTIPTAPGMLVFATKYNVAVDMVWVLIVFSLTRKWRKIPHFITFCLTLSQAISCIGALLWNVIDHSHRWKLYLQFVVFSFGVFSSRFWTAILAVSLFLLRWRSLGFVLGLRPYLALIGW</sequence>
<evidence type="ECO:0000256" key="4">
    <source>
        <dbReference type="ARBA" id="ARBA00023136"/>
    </source>
</evidence>
<gene>
    <name evidence="6" type="ORF">Anas_12238</name>
</gene>
<dbReference type="AlphaFoldDB" id="A0A5N5TFL5"/>
<dbReference type="PANTHER" id="PTHR22829:SF5">
    <property type="entry name" value="INTEGRAL MEMBRANE PROTEIN GPR155"/>
    <property type="match status" value="1"/>
</dbReference>
<evidence type="ECO:0000256" key="3">
    <source>
        <dbReference type="ARBA" id="ARBA00022989"/>
    </source>
</evidence>
<evidence type="ECO:0000256" key="5">
    <source>
        <dbReference type="SAM" id="Phobius"/>
    </source>
</evidence>
<dbReference type="GO" id="GO:0030514">
    <property type="term" value="P:negative regulation of BMP signaling pathway"/>
    <property type="evidence" value="ECO:0007669"/>
    <property type="project" value="TreeGrafter"/>
</dbReference>
<accession>A0A5N5TFL5</accession>
<dbReference type="InterPro" id="IPR004776">
    <property type="entry name" value="Mem_transp_PIN-like"/>
</dbReference>
<dbReference type="PANTHER" id="PTHR22829">
    <property type="entry name" value="DEP DOMAIN PROTEIN"/>
    <property type="match status" value="1"/>
</dbReference>
<comment type="caution">
    <text evidence="6">The sequence shown here is derived from an EMBL/GenBank/DDBJ whole genome shotgun (WGS) entry which is preliminary data.</text>
</comment>
<evidence type="ECO:0000256" key="2">
    <source>
        <dbReference type="ARBA" id="ARBA00022692"/>
    </source>
</evidence>
<feature type="transmembrane region" description="Helical" evidence="5">
    <location>
        <begin position="217"/>
        <end position="239"/>
    </location>
</feature>
<evidence type="ECO:0000313" key="7">
    <source>
        <dbReference type="Proteomes" id="UP000326759"/>
    </source>
</evidence>
<dbReference type="Proteomes" id="UP000326759">
    <property type="component" value="Unassembled WGS sequence"/>
</dbReference>
<dbReference type="GO" id="GO:0055085">
    <property type="term" value="P:transmembrane transport"/>
    <property type="evidence" value="ECO:0007669"/>
    <property type="project" value="InterPro"/>
</dbReference>